<evidence type="ECO:0000313" key="13">
    <source>
        <dbReference type="Proteomes" id="UP000433532"/>
    </source>
</evidence>
<dbReference type="EMBL" id="CP136986">
    <property type="protein sequence ID" value="WOS79907.1"/>
    <property type="molecule type" value="Genomic_DNA"/>
</dbReference>
<dbReference type="Proteomes" id="UP001297540">
    <property type="component" value="Chromosome"/>
</dbReference>
<dbReference type="eggNOG" id="ENOG5032BM9">
    <property type="taxonomic scope" value="Bacteria"/>
</dbReference>
<evidence type="ECO:0000313" key="5">
    <source>
        <dbReference type="EMBL" id="OTI58995.1"/>
    </source>
</evidence>
<evidence type="ECO:0000313" key="10">
    <source>
        <dbReference type="Proteomes" id="UP000194857"/>
    </source>
</evidence>
<proteinExistence type="predicted"/>
<reference evidence="8" key="8">
    <citation type="submission" date="2023-06" db="EMBL/GenBank/DDBJ databases">
        <authorList>
            <consortium name="Clinical and Environmental Microbiology Branch: Whole genome sequencing antimicrobial resistance pathogens in the healthcare setting"/>
        </authorList>
    </citation>
    <scope>NUCLEOTIDE SEQUENCE</scope>
    <source>
        <strain evidence="8">2021CK-01020</strain>
    </source>
</reference>
<keyword evidence="6" id="KW-0808">Transferase</keyword>
<dbReference type="SMR" id="A0A069Q9H8"/>
<dbReference type="EMBL" id="RBSQ01000148">
    <property type="protein sequence ID" value="RMS64039.1"/>
    <property type="molecule type" value="Genomic_DNA"/>
</dbReference>
<reference evidence="5 10" key="3">
    <citation type="submission" date="2017-05" db="EMBL/GenBank/DDBJ databases">
        <authorList>
            <person name="Song R."/>
            <person name="Chenine A.L."/>
            <person name="Ruprecht R.M."/>
        </authorList>
    </citation>
    <scope>NUCLEOTIDE SEQUENCE [LARGE SCALE GENOMIC DNA]</scope>
    <source>
        <strain evidence="5 10">S567_C10_BS</strain>
    </source>
</reference>
<evidence type="ECO:0000313" key="7">
    <source>
        <dbReference type="EMBL" id="RMS64039.1"/>
    </source>
</evidence>
<reference evidence="4" key="7">
    <citation type="submission" date="2020-01" db="EMBL/GenBank/DDBJ databases">
        <title>Bacteria Cultured from War Wounds Associated with the Conflict in Eastern Ukraine.</title>
        <authorList>
            <person name="Snesrud E."/>
            <person name="Galac M.R."/>
            <person name="Mc Gann P."/>
            <person name="Valentine K."/>
            <person name="Viacheslav K."/>
        </authorList>
    </citation>
    <scope>NUCLEOTIDE SEQUENCE</scope>
    <source>
        <strain evidence="4">VNMU148</strain>
    </source>
</reference>
<dbReference type="EMBL" id="WOAD01000021">
    <property type="protein sequence ID" value="MUI37643.1"/>
    <property type="molecule type" value="Genomic_DNA"/>
</dbReference>
<gene>
    <name evidence="7" type="ORF">ALP65_03763</name>
    <name evidence="5" type="ORF">CAZ10_22580</name>
    <name evidence="6" type="ORF">DT376_11085</name>
    <name evidence="3" type="ORF">GNQ48_21775</name>
    <name evidence="4" type="ORF">GUL26_04035</name>
    <name evidence="8" type="ORF">L4V69_12340</name>
    <name evidence="2" type="ORF">PAERUG_P19_London_7_VIM_2_05_10_05392</name>
</gene>
<reference evidence="3 13" key="6">
    <citation type="submission" date="2019-11" db="EMBL/GenBank/DDBJ databases">
        <title>Genomes of ocular Pseudomonas aeruginosa isolates.</title>
        <authorList>
            <person name="Khan M."/>
            <person name="Rice S.A."/>
            <person name="Willcox M.D.P."/>
            <person name="Stapleton F."/>
        </authorList>
    </citation>
    <scope>NUCLEOTIDE SEQUENCE [LARGE SCALE GENOMIC DNA]</scope>
    <source>
        <strain evidence="3 13">PA221</strain>
    </source>
</reference>
<name>A0A069Q9H8_PSEAI</name>
<evidence type="ECO:0000313" key="2">
    <source>
        <dbReference type="EMBL" id="CRP73603.1"/>
    </source>
</evidence>
<keyword evidence="1" id="KW-0732">Signal</keyword>
<dbReference type="EMBL" id="WXZT01000001">
    <property type="protein sequence ID" value="MZZ11410.1"/>
    <property type="molecule type" value="Genomic_DNA"/>
</dbReference>
<evidence type="ECO:0000313" key="8">
    <source>
        <dbReference type="EMBL" id="WOS79907.1"/>
    </source>
</evidence>
<organism evidence="6 11">
    <name type="scientific">Pseudomonas aeruginosa</name>
    <dbReference type="NCBI Taxonomy" id="287"/>
    <lineage>
        <taxon>Bacteria</taxon>
        <taxon>Pseudomonadati</taxon>
        <taxon>Pseudomonadota</taxon>
        <taxon>Gammaproteobacteria</taxon>
        <taxon>Pseudomonadales</taxon>
        <taxon>Pseudomonadaceae</taxon>
        <taxon>Pseudomonas</taxon>
    </lineage>
</organism>
<evidence type="ECO:0000313" key="6">
    <source>
        <dbReference type="EMBL" id="RCI74795.1"/>
    </source>
</evidence>
<dbReference type="Proteomes" id="UP000045039">
    <property type="component" value="Unassembled WGS sequence"/>
</dbReference>
<dbReference type="EMBL" id="QORE01000293">
    <property type="protein sequence ID" value="RCI74795.1"/>
    <property type="molecule type" value="Genomic_DNA"/>
</dbReference>
<dbReference type="Proteomes" id="UP000270834">
    <property type="component" value="Unassembled WGS sequence"/>
</dbReference>
<evidence type="ECO:0000313" key="9">
    <source>
        <dbReference type="Proteomes" id="UP000045039"/>
    </source>
</evidence>
<reference evidence="7 12" key="5">
    <citation type="submission" date="2018-08" db="EMBL/GenBank/DDBJ databases">
        <title>Recombination of ecologically and evolutionarily significant loci maintains genetic cohesion in the Pseudomonas syringae species complex.</title>
        <authorList>
            <person name="Dillon M."/>
            <person name="Thakur S."/>
            <person name="Almeida R.N.D."/>
            <person name="Weir B.S."/>
            <person name="Guttman D.S."/>
        </authorList>
    </citation>
    <scope>NUCLEOTIDE SEQUENCE [LARGE SCALE GENOMIC DNA]</scope>
    <source>
        <strain evidence="7 12">ICMP 7846</strain>
    </source>
</reference>
<protein>
    <submittedName>
        <fullName evidence="6">3-phosphoglycerate kinase</fullName>
    </submittedName>
</protein>
<dbReference type="Proteomes" id="UP000253594">
    <property type="component" value="Unassembled WGS sequence"/>
</dbReference>
<evidence type="ECO:0000313" key="11">
    <source>
        <dbReference type="Proteomes" id="UP000253594"/>
    </source>
</evidence>
<dbReference type="RefSeq" id="WP_003091533.1">
    <property type="nucleotide sequence ID" value="NZ_AP014622.1"/>
</dbReference>
<dbReference type="OMA" id="MRKFCCV"/>
<dbReference type="AlphaFoldDB" id="A0A069Q9H8"/>
<dbReference type="KEGG" id="paeb:NCGM1900_3068"/>
<evidence type="ECO:0000313" key="4">
    <source>
        <dbReference type="EMBL" id="MZZ11410.1"/>
    </source>
</evidence>
<evidence type="ECO:0000313" key="12">
    <source>
        <dbReference type="Proteomes" id="UP000270834"/>
    </source>
</evidence>
<dbReference type="EMBL" id="NFFZ01000012">
    <property type="protein sequence ID" value="OTI58995.1"/>
    <property type="molecule type" value="Genomic_DNA"/>
</dbReference>
<reference evidence="8" key="9">
    <citation type="submission" date="2023-10" db="EMBL/GenBank/DDBJ databases">
        <title>Pathogen: clinical or host-associated sample.</title>
        <authorList>
            <person name="Hergert J."/>
            <person name="Casey R."/>
            <person name="Wagner J."/>
            <person name="Young E.L."/>
            <person name="Oakeson K.F."/>
        </authorList>
    </citation>
    <scope>NUCLEOTIDE SEQUENCE</scope>
    <source>
        <strain evidence="8">2021CK-01020</strain>
    </source>
</reference>
<reference evidence="9" key="2">
    <citation type="submission" date="2015-06" db="EMBL/GenBank/DDBJ databases">
        <authorList>
            <person name="Radhakrishnan Rajesh"/>
            <person name="Underwood Anthony"/>
            <person name="Al-Shahib Ali"/>
        </authorList>
    </citation>
    <scope>NUCLEOTIDE SEQUENCE [LARGE SCALE GENOMIC DNA]</scope>
    <source>
        <strain evidence="9">P19_London_7_VIM_2_05_10</strain>
    </source>
</reference>
<reference evidence="2" key="1">
    <citation type="submission" date="2015-06" db="EMBL/GenBank/DDBJ databases">
        <authorList>
            <person name="Radhakrishnan R."/>
            <person name="Underwood A."/>
            <person name="Al-Shahib A."/>
        </authorList>
    </citation>
    <scope>NUCLEOTIDE SEQUENCE</scope>
    <source>
        <strain evidence="2">P19_London_7_VIM_2_05_10</strain>
    </source>
</reference>
<feature type="chain" id="PRO_5015027738" evidence="1">
    <location>
        <begin position="19"/>
        <end position="105"/>
    </location>
</feature>
<feature type="signal peptide" evidence="1">
    <location>
        <begin position="1"/>
        <end position="18"/>
    </location>
</feature>
<dbReference type="Proteomes" id="UP000433532">
    <property type="component" value="Unassembled WGS sequence"/>
</dbReference>
<evidence type="ECO:0000313" key="3">
    <source>
        <dbReference type="EMBL" id="MUI37643.1"/>
    </source>
</evidence>
<dbReference type="Proteomes" id="UP000194857">
    <property type="component" value="Unassembled WGS sequence"/>
</dbReference>
<evidence type="ECO:0000256" key="1">
    <source>
        <dbReference type="SAM" id="SignalP"/>
    </source>
</evidence>
<keyword evidence="6" id="KW-0418">Kinase</keyword>
<dbReference type="EMBL" id="CVVU01000239">
    <property type="protein sequence ID" value="CRP73603.1"/>
    <property type="molecule type" value="Genomic_DNA"/>
</dbReference>
<sequence length="105" mass="11430">MKRLCCFALSLLPLSAFAYPIEVDPQLNGTEVSYSTQDIGRDMGAILLTNLGGQAAECTAVFRNGPETPKVRKGVIQPGQNSNFTAQFGRDIIKLRIKLTCKIAK</sequence>
<reference evidence="6 11" key="4">
    <citation type="submission" date="2018-07" db="EMBL/GenBank/DDBJ databases">
        <title>Mechanisms of high-level aminoglycoside resistance among Gram-negative pathogens in Brazil.</title>
        <authorList>
            <person name="Ballaben A.S."/>
            <person name="Darini A.L.C."/>
            <person name="Doi Y."/>
        </authorList>
    </citation>
    <scope>NUCLEOTIDE SEQUENCE [LARGE SCALE GENOMIC DNA]</scope>
    <source>
        <strain evidence="6 11">B2-305</strain>
    </source>
</reference>
<dbReference type="Proteomes" id="UP000644192">
    <property type="component" value="Unassembled WGS sequence"/>
</dbReference>
<accession>A0A1S1CBE1</accession>
<accession>A0A069Q9H8</accession>
<dbReference type="GO" id="GO:0016301">
    <property type="term" value="F:kinase activity"/>
    <property type="evidence" value="ECO:0007669"/>
    <property type="project" value="UniProtKB-KW"/>
</dbReference>